<reference evidence="1 2" key="1">
    <citation type="submission" date="2016-04" db="EMBL/GenBank/DDBJ databases">
        <title>Complete genome sequence of natural rubber-degrading, novel Gram-negative bacterium, Rhizobacter gummiphilus strain NS21.</title>
        <authorList>
            <person name="Tabata M."/>
            <person name="Kasai D."/>
            <person name="Fukuda M."/>
        </authorList>
    </citation>
    <scope>NUCLEOTIDE SEQUENCE [LARGE SCALE GENOMIC DNA]</scope>
    <source>
        <strain evidence="1 2">NS21</strain>
    </source>
</reference>
<accession>A0A1W6LAG7</accession>
<gene>
    <name evidence="1" type="ORF">A4W93_16080</name>
</gene>
<organism evidence="1 2">
    <name type="scientific">Piscinibacter gummiphilus</name>
    <dbReference type="NCBI Taxonomy" id="946333"/>
    <lineage>
        <taxon>Bacteria</taxon>
        <taxon>Pseudomonadati</taxon>
        <taxon>Pseudomonadota</taxon>
        <taxon>Betaproteobacteria</taxon>
        <taxon>Burkholderiales</taxon>
        <taxon>Sphaerotilaceae</taxon>
        <taxon>Piscinibacter</taxon>
    </lineage>
</organism>
<dbReference type="RefSeq" id="WP_099959919.1">
    <property type="nucleotide sequence ID" value="NZ_BSPR01000004.1"/>
</dbReference>
<protein>
    <submittedName>
        <fullName evidence="1">Uncharacterized protein</fullName>
    </submittedName>
</protein>
<dbReference type="OrthoDB" id="8962596at2"/>
<proteinExistence type="predicted"/>
<dbReference type="KEGG" id="rgu:A4W93_16080"/>
<evidence type="ECO:0000313" key="1">
    <source>
        <dbReference type="EMBL" id="ARN21295.1"/>
    </source>
</evidence>
<keyword evidence="2" id="KW-1185">Reference proteome</keyword>
<evidence type="ECO:0000313" key="2">
    <source>
        <dbReference type="Proteomes" id="UP000193427"/>
    </source>
</evidence>
<name>A0A1W6LAG7_9BURK</name>
<dbReference type="AlphaFoldDB" id="A0A1W6LAG7"/>
<dbReference type="Proteomes" id="UP000193427">
    <property type="component" value="Chromosome"/>
</dbReference>
<sequence length="189" mass="20654">MRIDVRLPPGQIELDLAALARRLPTLPGPLRAWRPADPSTATLLWRSAPSGVYVYVVPADRPGLAGYVAFARVPAPQGEVFSPHAKFAADHQRLGLATRIYQWMLDGGACLLSGARQSEASHRLWRSLGRSRPLRFAQVTPRALHDLGTEAPDNAFVDLDTRLLLLGRGRTVDSVVRRQSPAGSVYSNS</sequence>
<dbReference type="EMBL" id="CP015118">
    <property type="protein sequence ID" value="ARN21295.1"/>
    <property type="molecule type" value="Genomic_DNA"/>
</dbReference>